<dbReference type="EMBL" id="BGPR01007169">
    <property type="protein sequence ID" value="GBN24831.1"/>
    <property type="molecule type" value="Genomic_DNA"/>
</dbReference>
<comment type="caution">
    <text evidence="1">The sequence shown here is derived from an EMBL/GenBank/DDBJ whole genome shotgun (WGS) entry which is preliminary data.</text>
</comment>
<evidence type="ECO:0000313" key="2">
    <source>
        <dbReference type="Proteomes" id="UP000499080"/>
    </source>
</evidence>
<proteinExistence type="predicted"/>
<gene>
    <name evidence="1" type="ORF">AVEN_99431_1</name>
</gene>
<dbReference type="Proteomes" id="UP000499080">
    <property type="component" value="Unassembled WGS sequence"/>
</dbReference>
<keyword evidence="2" id="KW-1185">Reference proteome</keyword>
<evidence type="ECO:0000313" key="1">
    <source>
        <dbReference type="EMBL" id="GBN24831.1"/>
    </source>
</evidence>
<sequence length="133" mass="15317">MACPPSQSDKTMSKKYKSWKNKLPLPQGVGLLPVSQRKLFYFPSTTYWNQHRHSSITYLGKSLLGLQALPREQKEICFLMRHSVFFNVHCAQSHEIPPNIEWDLLFPDKVQKLDVSLTQQVVGRTIIGAHILQ</sequence>
<protein>
    <submittedName>
        <fullName evidence="1">Uncharacterized protein</fullName>
    </submittedName>
</protein>
<name>A0A4Y2MCL9_ARAVE</name>
<accession>A0A4Y2MCL9</accession>
<organism evidence="1 2">
    <name type="scientific">Araneus ventricosus</name>
    <name type="common">Orbweaver spider</name>
    <name type="synonym">Epeira ventricosa</name>
    <dbReference type="NCBI Taxonomy" id="182803"/>
    <lineage>
        <taxon>Eukaryota</taxon>
        <taxon>Metazoa</taxon>
        <taxon>Ecdysozoa</taxon>
        <taxon>Arthropoda</taxon>
        <taxon>Chelicerata</taxon>
        <taxon>Arachnida</taxon>
        <taxon>Araneae</taxon>
        <taxon>Araneomorphae</taxon>
        <taxon>Entelegynae</taxon>
        <taxon>Araneoidea</taxon>
        <taxon>Araneidae</taxon>
        <taxon>Araneus</taxon>
    </lineage>
</organism>
<reference evidence="1 2" key="1">
    <citation type="journal article" date="2019" name="Sci. Rep.">
        <title>Orb-weaving spider Araneus ventricosus genome elucidates the spidroin gene catalogue.</title>
        <authorList>
            <person name="Kono N."/>
            <person name="Nakamura H."/>
            <person name="Ohtoshi R."/>
            <person name="Moran D.A.P."/>
            <person name="Shinohara A."/>
            <person name="Yoshida Y."/>
            <person name="Fujiwara M."/>
            <person name="Mori M."/>
            <person name="Tomita M."/>
            <person name="Arakawa K."/>
        </authorList>
    </citation>
    <scope>NUCLEOTIDE SEQUENCE [LARGE SCALE GENOMIC DNA]</scope>
</reference>
<dbReference type="AlphaFoldDB" id="A0A4Y2MCL9"/>